<dbReference type="FunFam" id="1.10.420.10:FF:000001">
    <property type="entry name" value="Peroxidase"/>
    <property type="match status" value="1"/>
</dbReference>
<dbReference type="InterPro" id="IPR002016">
    <property type="entry name" value="Haem_peroxidase"/>
</dbReference>
<evidence type="ECO:0000256" key="14">
    <source>
        <dbReference type="ARBA" id="ARBA00023324"/>
    </source>
</evidence>
<proteinExistence type="inferred from homology"/>
<dbReference type="SUPFAM" id="SSF48113">
    <property type="entry name" value="Heme-dependent peroxidases"/>
    <property type="match status" value="1"/>
</dbReference>
<feature type="binding site" evidence="16">
    <location>
        <position position="127"/>
    </location>
    <ligand>
        <name>Ca(2+)</name>
        <dbReference type="ChEBI" id="CHEBI:29108"/>
        <label>2</label>
    </ligand>
</feature>
<dbReference type="PROSITE" id="PS50873">
    <property type="entry name" value="PEROXIDASE_4"/>
    <property type="match status" value="1"/>
</dbReference>
<keyword evidence="9 16" id="KW-0106">Calcium</keyword>
<reference evidence="19" key="1">
    <citation type="journal article" date="2017" name="Nature">
        <title>The genome of Chenopodium quinoa.</title>
        <authorList>
            <person name="Jarvis D.E."/>
            <person name="Ho Y.S."/>
            <person name="Lightfoot D.J."/>
            <person name="Schmoeckel S.M."/>
            <person name="Li B."/>
            <person name="Borm T.J.A."/>
            <person name="Ohyanagi H."/>
            <person name="Mineta K."/>
            <person name="Michell C.T."/>
            <person name="Saber N."/>
            <person name="Kharbatia N.M."/>
            <person name="Rupper R.R."/>
            <person name="Sharp A.R."/>
            <person name="Dally N."/>
            <person name="Boughton B.A."/>
            <person name="Woo Y.H."/>
            <person name="Gao G."/>
            <person name="Schijlen E.G.W.M."/>
            <person name="Guo X."/>
            <person name="Momin A.A."/>
            <person name="Negrao S."/>
            <person name="Al-Babili S."/>
            <person name="Gehring C."/>
            <person name="Roessner U."/>
            <person name="Jung C."/>
            <person name="Murphy K."/>
            <person name="Arold S.T."/>
            <person name="Gojobori T."/>
            <person name="van der Linden C.G."/>
            <person name="van Loo E.N."/>
            <person name="Jellen E.N."/>
            <person name="Maughan P.J."/>
            <person name="Tester M."/>
        </authorList>
    </citation>
    <scope>NUCLEOTIDE SEQUENCE [LARGE SCALE GENOMIC DNA]</scope>
    <source>
        <strain evidence="19">cv. PI 614886</strain>
    </source>
</reference>
<comment type="function">
    <text evidence="2">Removal of H(2)O(2), oxidation of toxic reductants, biosynthesis and degradation of lignin, suberization, auxin catabolism, response to environmental stresses such as wounding, pathogen attack and oxidative stress. These functions might be dependent on each isozyme/isoform in each plant tissue.</text>
</comment>
<dbReference type="GO" id="GO:0006979">
    <property type="term" value="P:response to oxidative stress"/>
    <property type="evidence" value="ECO:0007669"/>
    <property type="project" value="InterPro"/>
</dbReference>
<dbReference type="PRINTS" id="PR00461">
    <property type="entry name" value="PLPEROXIDASE"/>
</dbReference>
<keyword evidence="20" id="KW-1185">Reference proteome</keyword>
<dbReference type="InterPro" id="IPR010255">
    <property type="entry name" value="Haem_peroxidase_sf"/>
</dbReference>
<evidence type="ECO:0000313" key="19">
    <source>
        <dbReference type="EnsemblPlants" id="AUR62029674-RA:cds"/>
    </source>
</evidence>
<evidence type="ECO:0000256" key="5">
    <source>
        <dbReference type="ARBA" id="ARBA00022559"/>
    </source>
</evidence>
<sequence>MSWVVSCADILALVARDSVFRLGGPRYQVPLGRRDSKEAHKAMADAVVPLFLSGLDAQFAAFESKGVSKNEYVALTGGHTVGMARCVSYRKRIYEDTNIDPAYAASLRKNFPKQGGDNNTAPIDYETPFKFDNKYFVNLMKQRGLLSSDQALYTGKG</sequence>
<keyword evidence="14" id="KW-0376">Hydrogen peroxide</keyword>
<dbReference type="Gene3D" id="1.10.520.10">
    <property type="match status" value="1"/>
</dbReference>
<dbReference type="InterPro" id="IPR000823">
    <property type="entry name" value="Peroxidase_pln"/>
</dbReference>
<feature type="binding site" evidence="16">
    <location>
        <position position="132"/>
    </location>
    <ligand>
        <name>Ca(2+)</name>
        <dbReference type="ChEBI" id="CHEBI:29108"/>
        <label>2</label>
    </ligand>
</feature>
<keyword evidence="8" id="KW-0732">Signal</keyword>
<comment type="cofactor">
    <cofactor evidence="16">
        <name>heme b</name>
        <dbReference type="ChEBI" id="CHEBI:60344"/>
    </cofactor>
    <text evidence="16">Binds 1 heme b (iron(II)-protoporphyrin IX) group per subunit.</text>
</comment>
<reference evidence="19" key="2">
    <citation type="submission" date="2021-03" db="UniProtKB">
        <authorList>
            <consortium name="EnsemblPlants"/>
        </authorList>
    </citation>
    <scope>IDENTIFICATION</scope>
</reference>
<dbReference type="GO" id="GO:0042744">
    <property type="term" value="P:hydrogen peroxide catabolic process"/>
    <property type="evidence" value="ECO:0007669"/>
    <property type="project" value="UniProtKB-KW"/>
</dbReference>
<keyword evidence="5" id="KW-0575">Peroxidase</keyword>
<dbReference type="GO" id="GO:0020037">
    <property type="term" value="F:heme binding"/>
    <property type="evidence" value="ECO:0007669"/>
    <property type="project" value="InterPro"/>
</dbReference>
<dbReference type="PRINTS" id="PR00458">
    <property type="entry name" value="PEROXIDASE"/>
</dbReference>
<dbReference type="GO" id="GO:0046872">
    <property type="term" value="F:metal ion binding"/>
    <property type="evidence" value="ECO:0007669"/>
    <property type="project" value="UniProtKB-KW"/>
</dbReference>
<keyword evidence="12" id="KW-1015">Disulfide bond</keyword>
<feature type="domain" description="Plant heme peroxidase family profile" evidence="18">
    <location>
        <begin position="4"/>
        <end position="157"/>
    </location>
</feature>
<evidence type="ECO:0000256" key="9">
    <source>
        <dbReference type="ARBA" id="ARBA00022837"/>
    </source>
</evidence>
<keyword evidence="13" id="KW-0325">Glycoprotein</keyword>
<evidence type="ECO:0000256" key="6">
    <source>
        <dbReference type="ARBA" id="ARBA00022617"/>
    </source>
</evidence>
<feature type="binding site" evidence="16">
    <location>
        <position position="124"/>
    </location>
    <ligand>
        <name>Ca(2+)</name>
        <dbReference type="ChEBI" id="CHEBI:29108"/>
        <label>2</label>
    </ligand>
</feature>
<evidence type="ECO:0000256" key="12">
    <source>
        <dbReference type="ARBA" id="ARBA00023157"/>
    </source>
</evidence>
<evidence type="ECO:0000256" key="17">
    <source>
        <dbReference type="RuleBase" id="RU004241"/>
    </source>
</evidence>
<dbReference type="PANTHER" id="PTHR31388">
    <property type="entry name" value="PEROXIDASE 72-RELATED"/>
    <property type="match status" value="1"/>
</dbReference>
<evidence type="ECO:0000313" key="20">
    <source>
        <dbReference type="Proteomes" id="UP000596660"/>
    </source>
</evidence>
<dbReference type="EnsemblPlants" id="AUR62029674-RA">
    <property type="protein sequence ID" value="AUR62029674-RA:cds"/>
    <property type="gene ID" value="AUR62029674"/>
</dbReference>
<keyword evidence="7 16" id="KW-0479">Metal-binding</keyword>
<evidence type="ECO:0000259" key="18">
    <source>
        <dbReference type="PROSITE" id="PS50873"/>
    </source>
</evidence>
<keyword evidence="6" id="KW-0349">Heme</keyword>
<evidence type="ECO:0000256" key="8">
    <source>
        <dbReference type="ARBA" id="ARBA00022729"/>
    </source>
</evidence>
<accession>A0A803MHS6</accession>
<dbReference type="Gramene" id="AUR62029674-RA">
    <property type="protein sequence ID" value="AUR62029674-RA:cds"/>
    <property type="gene ID" value="AUR62029674"/>
</dbReference>
<comment type="cofactor">
    <cofactor evidence="16">
        <name>Ca(2+)</name>
        <dbReference type="ChEBI" id="CHEBI:29108"/>
    </cofactor>
    <text evidence="16">Binds 2 calcium ions per subunit.</text>
</comment>
<keyword evidence="11 16" id="KW-0408">Iron</keyword>
<dbReference type="Gene3D" id="1.10.420.10">
    <property type="entry name" value="Peroxidase, domain 2"/>
    <property type="match status" value="1"/>
</dbReference>
<evidence type="ECO:0000256" key="2">
    <source>
        <dbReference type="ARBA" id="ARBA00002322"/>
    </source>
</evidence>
<evidence type="ECO:0000256" key="10">
    <source>
        <dbReference type="ARBA" id="ARBA00023002"/>
    </source>
</evidence>
<evidence type="ECO:0000256" key="11">
    <source>
        <dbReference type="ARBA" id="ARBA00023004"/>
    </source>
</evidence>
<evidence type="ECO:0000256" key="1">
    <source>
        <dbReference type="ARBA" id="ARBA00000189"/>
    </source>
</evidence>
<evidence type="ECO:0000256" key="3">
    <source>
        <dbReference type="ARBA" id="ARBA00012313"/>
    </source>
</evidence>
<keyword evidence="10" id="KW-0560">Oxidoreductase</keyword>
<evidence type="ECO:0000256" key="13">
    <source>
        <dbReference type="ARBA" id="ARBA00023180"/>
    </source>
</evidence>
<dbReference type="GO" id="GO:0140825">
    <property type="term" value="F:lactoperoxidase activity"/>
    <property type="evidence" value="ECO:0007669"/>
    <property type="project" value="UniProtKB-EC"/>
</dbReference>
<dbReference type="AlphaFoldDB" id="A0A803MHS6"/>
<dbReference type="Proteomes" id="UP000596660">
    <property type="component" value="Unplaced"/>
</dbReference>
<dbReference type="Pfam" id="PF00141">
    <property type="entry name" value="peroxidase"/>
    <property type="match status" value="1"/>
</dbReference>
<dbReference type="OMA" id="RTHVYSE"/>
<comment type="catalytic activity">
    <reaction evidence="1">
        <text>2 a phenolic donor + H2O2 = 2 a phenolic radical donor + 2 H2O</text>
        <dbReference type="Rhea" id="RHEA:56136"/>
        <dbReference type="ChEBI" id="CHEBI:15377"/>
        <dbReference type="ChEBI" id="CHEBI:16240"/>
        <dbReference type="ChEBI" id="CHEBI:139520"/>
        <dbReference type="ChEBI" id="CHEBI:139521"/>
        <dbReference type="EC" id="1.11.1.7"/>
    </reaction>
</comment>
<keyword evidence="4" id="KW-0964">Secreted</keyword>
<evidence type="ECO:0000256" key="15">
    <source>
        <dbReference type="PIRSR" id="PIRSR600823-2"/>
    </source>
</evidence>
<comment type="similarity">
    <text evidence="17">Belongs to the peroxidase family.</text>
</comment>
<feature type="binding site" evidence="16">
    <location>
        <position position="80"/>
    </location>
    <ligand>
        <name>Ca(2+)</name>
        <dbReference type="ChEBI" id="CHEBI:29108"/>
        <label>2</label>
    </ligand>
</feature>
<dbReference type="EC" id="1.11.1.7" evidence="3"/>
<protein>
    <recommendedName>
        <fullName evidence="3">peroxidase</fullName>
        <ecNumber evidence="3">1.11.1.7</ecNumber>
    </recommendedName>
</protein>
<evidence type="ECO:0000256" key="7">
    <source>
        <dbReference type="ARBA" id="ARBA00022723"/>
    </source>
</evidence>
<name>A0A803MHS6_CHEQI</name>
<dbReference type="PANTHER" id="PTHR31388:SF264">
    <property type="entry name" value="PEROXIDASE 59"/>
    <property type="match status" value="1"/>
</dbReference>
<feature type="binding site" description="axial binding residue" evidence="16">
    <location>
        <position position="79"/>
    </location>
    <ligand>
        <name>heme b</name>
        <dbReference type="ChEBI" id="CHEBI:60344"/>
    </ligand>
    <ligandPart>
        <name>Fe</name>
        <dbReference type="ChEBI" id="CHEBI:18248"/>
    </ligandPart>
</feature>
<feature type="binding site" evidence="15">
    <location>
        <position position="49"/>
    </location>
    <ligand>
        <name>substrate</name>
    </ligand>
</feature>
<evidence type="ECO:0000256" key="4">
    <source>
        <dbReference type="ARBA" id="ARBA00022525"/>
    </source>
</evidence>
<organism evidence="19 20">
    <name type="scientific">Chenopodium quinoa</name>
    <name type="common">Quinoa</name>
    <dbReference type="NCBI Taxonomy" id="63459"/>
    <lineage>
        <taxon>Eukaryota</taxon>
        <taxon>Viridiplantae</taxon>
        <taxon>Streptophyta</taxon>
        <taxon>Embryophyta</taxon>
        <taxon>Tracheophyta</taxon>
        <taxon>Spermatophyta</taxon>
        <taxon>Magnoliopsida</taxon>
        <taxon>eudicotyledons</taxon>
        <taxon>Gunneridae</taxon>
        <taxon>Pentapetalae</taxon>
        <taxon>Caryophyllales</taxon>
        <taxon>Chenopodiaceae</taxon>
        <taxon>Chenopodioideae</taxon>
        <taxon>Atripliceae</taxon>
        <taxon>Chenopodium</taxon>
    </lineage>
</organism>
<evidence type="ECO:0000256" key="16">
    <source>
        <dbReference type="PIRSR" id="PIRSR600823-3"/>
    </source>
</evidence>